<dbReference type="AlphaFoldDB" id="A0A0E9WAI6"/>
<organism evidence="1">
    <name type="scientific">Anguilla anguilla</name>
    <name type="common">European freshwater eel</name>
    <name type="synonym">Muraena anguilla</name>
    <dbReference type="NCBI Taxonomy" id="7936"/>
    <lineage>
        <taxon>Eukaryota</taxon>
        <taxon>Metazoa</taxon>
        <taxon>Chordata</taxon>
        <taxon>Craniata</taxon>
        <taxon>Vertebrata</taxon>
        <taxon>Euteleostomi</taxon>
        <taxon>Actinopterygii</taxon>
        <taxon>Neopterygii</taxon>
        <taxon>Teleostei</taxon>
        <taxon>Anguilliformes</taxon>
        <taxon>Anguillidae</taxon>
        <taxon>Anguilla</taxon>
    </lineage>
</organism>
<dbReference type="EMBL" id="GBXM01021286">
    <property type="protein sequence ID" value="JAH87291.1"/>
    <property type="molecule type" value="Transcribed_RNA"/>
</dbReference>
<evidence type="ECO:0000313" key="1">
    <source>
        <dbReference type="EMBL" id="JAH87291.1"/>
    </source>
</evidence>
<sequence>MYFPFKHKQFTIIGEIILERYKYYFRATKSEQKMLLTGPKISL</sequence>
<name>A0A0E9WAI6_ANGAN</name>
<accession>A0A0E9WAI6</accession>
<reference evidence="1" key="2">
    <citation type="journal article" date="2015" name="Fish Shellfish Immunol.">
        <title>Early steps in the European eel (Anguilla anguilla)-Vibrio vulnificus interaction in the gills: Role of the RtxA13 toxin.</title>
        <authorList>
            <person name="Callol A."/>
            <person name="Pajuelo D."/>
            <person name="Ebbesson L."/>
            <person name="Teles M."/>
            <person name="MacKenzie S."/>
            <person name="Amaro C."/>
        </authorList>
    </citation>
    <scope>NUCLEOTIDE SEQUENCE</scope>
</reference>
<protein>
    <submittedName>
        <fullName evidence="1">Uncharacterized protein</fullName>
    </submittedName>
</protein>
<proteinExistence type="predicted"/>
<reference evidence="1" key="1">
    <citation type="submission" date="2014-11" db="EMBL/GenBank/DDBJ databases">
        <authorList>
            <person name="Amaro Gonzalez C."/>
        </authorList>
    </citation>
    <scope>NUCLEOTIDE SEQUENCE</scope>
</reference>